<dbReference type="InParanoid" id="A0A194YNZ2"/>
<protein>
    <submittedName>
        <fullName evidence="1">Uncharacterized protein</fullName>
    </submittedName>
</protein>
<name>A0A194YNZ2_SORBI</name>
<keyword evidence="2" id="KW-1185">Reference proteome</keyword>
<organism evidence="1 2">
    <name type="scientific">Sorghum bicolor</name>
    <name type="common">Sorghum</name>
    <name type="synonym">Sorghum vulgare</name>
    <dbReference type="NCBI Taxonomy" id="4558"/>
    <lineage>
        <taxon>Eukaryota</taxon>
        <taxon>Viridiplantae</taxon>
        <taxon>Streptophyta</taxon>
        <taxon>Embryophyta</taxon>
        <taxon>Tracheophyta</taxon>
        <taxon>Spermatophyta</taxon>
        <taxon>Magnoliopsida</taxon>
        <taxon>Liliopsida</taxon>
        <taxon>Poales</taxon>
        <taxon>Poaceae</taxon>
        <taxon>PACMAD clade</taxon>
        <taxon>Panicoideae</taxon>
        <taxon>Andropogonodae</taxon>
        <taxon>Andropogoneae</taxon>
        <taxon>Sorghinae</taxon>
        <taxon>Sorghum</taxon>
    </lineage>
</organism>
<dbReference type="Proteomes" id="UP000000768">
    <property type="component" value="Chromosome 4"/>
</dbReference>
<evidence type="ECO:0000313" key="2">
    <source>
        <dbReference type="Proteomes" id="UP000000768"/>
    </source>
</evidence>
<evidence type="ECO:0000313" key="1">
    <source>
        <dbReference type="EMBL" id="KXG29560.1"/>
    </source>
</evidence>
<gene>
    <name evidence="1" type="ORF">SORBI_3004G055400</name>
</gene>
<proteinExistence type="predicted"/>
<dbReference type="EMBL" id="CM000763">
    <property type="protein sequence ID" value="KXG29560.1"/>
    <property type="molecule type" value="Genomic_DNA"/>
</dbReference>
<dbReference type="AlphaFoldDB" id="A0A194YNZ2"/>
<reference evidence="1 2" key="1">
    <citation type="journal article" date="2009" name="Nature">
        <title>The Sorghum bicolor genome and the diversification of grasses.</title>
        <authorList>
            <person name="Paterson A.H."/>
            <person name="Bowers J.E."/>
            <person name="Bruggmann R."/>
            <person name="Dubchak I."/>
            <person name="Grimwood J."/>
            <person name="Gundlach H."/>
            <person name="Haberer G."/>
            <person name="Hellsten U."/>
            <person name="Mitros T."/>
            <person name="Poliakov A."/>
            <person name="Schmutz J."/>
            <person name="Spannagl M."/>
            <person name="Tang H."/>
            <person name="Wang X."/>
            <person name="Wicker T."/>
            <person name="Bharti A.K."/>
            <person name="Chapman J."/>
            <person name="Feltus F.A."/>
            <person name="Gowik U."/>
            <person name="Grigoriev I.V."/>
            <person name="Lyons E."/>
            <person name="Maher C.A."/>
            <person name="Martis M."/>
            <person name="Narechania A."/>
            <person name="Otillar R.P."/>
            <person name="Penning B.W."/>
            <person name="Salamov A.A."/>
            <person name="Wang Y."/>
            <person name="Zhang L."/>
            <person name="Carpita N.C."/>
            <person name="Freeling M."/>
            <person name="Gingle A.R."/>
            <person name="Hash C.T."/>
            <person name="Keller B."/>
            <person name="Klein P."/>
            <person name="Kresovich S."/>
            <person name="McCann M.C."/>
            <person name="Ming R."/>
            <person name="Peterson D.G."/>
            <person name="Mehboob-ur-Rahman"/>
            <person name="Ware D."/>
            <person name="Westhoff P."/>
            <person name="Mayer K.F."/>
            <person name="Messing J."/>
            <person name="Rokhsar D.S."/>
        </authorList>
    </citation>
    <scope>NUCLEOTIDE SEQUENCE [LARGE SCALE GENOMIC DNA]</scope>
    <source>
        <strain evidence="2">cv. BTx623</strain>
    </source>
</reference>
<sequence length="68" mass="7454">MYGNCVPGLQLAEQPGNEGEDMVAIAAGERRAHVRELNEEGRWHEGFIEGCVCAWWCHGVGASKQSII</sequence>
<dbReference type="Gramene" id="KXG29560">
    <property type="protein sequence ID" value="KXG29560"/>
    <property type="gene ID" value="SORBI_3004G055400"/>
</dbReference>
<reference evidence="2" key="2">
    <citation type="journal article" date="2018" name="Plant J.">
        <title>The Sorghum bicolor reference genome: improved assembly, gene annotations, a transcriptome atlas, and signatures of genome organization.</title>
        <authorList>
            <person name="McCormick R.F."/>
            <person name="Truong S.K."/>
            <person name="Sreedasyam A."/>
            <person name="Jenkins J."/>
            <person name="Shu S."/>
            <person name="Sims D."/>
            <person name="Kennedy M."/>
            <person name="Amirebrahimi M."/>
            <person name="Weers B.D."/>
            <person name="McKinley B."/>
            <person name="Mattison A."/>
            <person name="Morishige D.T."/>
            <person name="Grimwood J."/>
            <person name="Schmutz J."/>
            <person name="Mullet J.E."/>
        </authorList>
    </citation>
    <scope>NUCLEOTIDE SEQUENCE [LARGE SCALE GENOMIC DNA]</scope>
    <source>
        <strain evidence="2">cv. BTx623</strain>
    </source>
</reference>
<accession>A0A194YNZ2</accession>